<evidence type="ECO:0000313" key="1">
    <source>
        <dbReference type="EMBL" id="MCX2837476.1"/>
    </source>
</evidence>
<organism evidence="1 2">
    <name type="scientific">Salinimicrobium profundisediminis</name>
    <dbReference type="NCBI Taxonomy" id="2994553"/>
    <lineage>
        <taxon>Bacteria</taxon>
        <taxon>Pseudomonadati</taxon>
        <taxon>Bacteroidota</taxon>
        <taxon>Flavobacteriia</taxon>
        <taxon>Flavobacteriales</taxon>
        <taxon>Flavobacteriaceae</taxon>
        <taxon>Salinimicrobium</taxon>
    </lineage>
</organism>
<sequence>MVFVIGLLLLEQTYDFIFANGVIRSKHQKVQSLEEGEYFEYVFLGSSRTENSIDCEVVEQITGKPCINLGISGSSLQDSYVLLKLLIAKGVKVKHVFVQVDYSYNEKDITLSPAFKATLIPYRKNPVIREQLLKEEDGPYILNVPFYGYLKYEKVVGFREFFNQTIRNKTGRNYENGFFPLTGTGKKLYGSLPSEIADKNNSLVEIQQLMSQQEANLYYFLAPYCSEVKNREYAKKLQDKLPEMFNYIDIFDRKENFFADCGHINLEGAKEFTKILITDFLQRETKAKN</sequence>
<dbReference type="Proteomes" id="UP001148482">
    <property type="component" value="Unassembled WGS sequence"/>
</dbReference>
<reference evidence="1" key="1">
    <citation type="submission" date="2022-11" db="EMBL/GenBank/DDBJ databases">
        <title>Salinimicrobium profundisediminis sp. nov., isolated from deep-sea sediment of the Mariana Trench.</title>
        <authorList>
            <person name="Fu H."/>
        </authorList>
    </citation>
    <scope>NUCLEOTIDE SEQUENCE</scope>
    <source>
        <strain evidence="1">MT39</strain>
    </source>
</reference>
<proteinExistence type="predicted"/>
<dbReference type="SUPFAM" id="SSF52266">
    <property type="entry name" value="SGNH hydrolase"/>
    <property type="match status" value="1"/>
</dbReference>
<keyword evidence="2" id="KW-1185">Reference proteome</keyword>
<name>A0A9X3CV82_9FLAO</name>
<dbReference type="AlphaFoldDB" id="A0A9X3CV82"/>
<dbReference type="EMBL" id="JAPJDA010000006">
    <property type="protein sequence ID" value="MCX2837476.1"/>
    <property type="molecule type" value="Genomic_DNA"/>
</dbReference>
<gene>
    <name evidence="1" type="ORF">OQ279_04865</name>
</gene>
<accession>A0A9X3CV82</accession>
<dbReference type="RefSeq" id="WP_266068708.1">
    <property type="nucleotide sequence ID" value="NZ_JAPJDA010000006.1"/>
</dbReference>
<evidence type="ECO:0000313" key="2">
    <source>
        <dbReference type="Proteomes" id="UP001148482"/>
    </source>
</evidence>
<protein>
    <submittedName>
        <fullName evidence="1">Uncharacterized protein</fullName>
    </submittedName>
</protein>
<comment type="caution">
    <text evidence="1">The sequence shown here is derived from an EMBL/GenBank/DDBJ whole genome shotgun (WGS) entry which is preliminary data.</text>
</comment>